<sequence>MPIERPLFSAVSTSTHHLYLLLRCIGFNPKALVTITPDGIRFMVEDGRVMQGLALLEKSLFENYTFDANAINAIDNHGAPEFSAGDGDYGHCRFLVSLSAFLETLQILGLSDLNQNQQSKMEGPTNAFSTPAAMLNKYCTISYMQPGAPLCTTLTESGVTTTCELTTYEPDEEDTEDSEIPLQRDAIVFKTVMRSTWLHNAITELAATNPTILTFSASPTHAPYFTLSGSGGPFSDSTVEFSVQNSDETDGNGGASRERQKKGKSAAPMVTETFLVRPPEGQMRIRQSYKFDLIHKALGAMAVSSKVSIRCDIQGVLSLQFMIELGGGIGVKSEYGAVTSKMSSAVSFIDFKFVPIVDDSDAEGTQSEED</sequence>
<proteinExistence type="inferred from homology"/>
<dbReference type="AlphaFoldDB" id="A0A168BTM7"/>
<evidence type="ECO:0000256" key="4">
    <source>
        <dbReference type="ARBA" id="ARBA00023204"/>
    </source>
</evidence>
<evidence type="ECO:0000256" key="3">
    <source>
        <dbReference type="ARBA" id="ARBA00022763"/>
    </source>
</evidence>
<dbReference type="InterPro" id="IPR003021">
    <property type="entry name" value="Rad1_Rec1_Rad17"/>
</dbReference>
<evidence type="ECO:0000313" key="7">
    <source>
        <dbReference type="EMBL" id="KZZ95726.1"/>
    </source>
</evidence>
<dbReference type="PRINTS" id="PR01245">
    <property type="entry name" value="RAD1REC1"/>
</dbReference>
<comment type="subcellular location">
    <subcellularLocation>
        <location evidence="1">Nucleus</location>
    </subcellularLocation>
</comment>
<accession>A0A168BTM7</accession>
<dbReference type="EMBL" id="AZGZ01000004">
    <property type="protein sequence ID" value="KZZ95726.1"/>
    <property type="molecule type" value="Genomic_DNA"/>
</dbReference>
<keyword evidence="4" id="KW-0234">DNA repair</keyword>
<name>A0A168BTM7_9EURO</name>
<evidence type="ECO:0000313" key="8">
    <source>
        <dbReference type="Proteomes" id="UP000242877"/>
    </source>
</evidence>
<comment type="similarity">
    <text evidence="2">Belongs to the rad1 family.</text>
</comment>
<feature type="region of interest" description="Disordered" evidence="6">
    <location>
        <begin position="244"/>
        <end position="267"/>
    </location>
</feature>
<keyword evidence="8" id="KW-1185">Reference proteome</keyword>
<dbReference type="GO" id="GO:0006281">
    <property type="term" value="P:DNA repair"/>
    <property type="evidence" value="ECO:0007669"/>
    <property type="project" value="UniProtKB-KW"/>
</dbReference>
<dbReference type="FunFam" id="3.70.10.10:FF:000014">
    <property type="entry name" value="DNA repair protein Rad1, putative"/>
    <property type="match status" value="1"/>
</dbReference>
<protein>
    <submittedName>
        <fullName evidence="7">Repair protein Rad1/Rec1/Rad17 containing protein</fullName>
    </submittedName>
</protein>
<dbReference type="Pfam" id="PF02144">
    <property type="entry name" value="Rad1"/>
    <property type="match status" value="1"/>
</dbReference>
<comment type="caution">
    <text evidence="7">The sequence shown here is derived from an EMBL/GenBank/DDBJ whole genome shotgun (WGS) entry which is preliminary data.</text>
</comment>
<dbReference type="Gene3D" id="3.70.10.10">
    <property type="match status" value="1"/>
</dbReference>
<evidence type="ECO:0000256" key="5">
    <source>
        <dbReference type="ARBA" id="ARBA00023242"/>
    </source>
</evidence>
<reference evidence="7 8" key="1">
    <citation type="journal article" date="2016" name="Genome Biol. Evol.">
        <title>Divergent and convergent evolution of fungal pathogenicity.</title>
        <authorList>
            <person name="Shang Y."/>
            <person name="Xiao G."/>
            <person name="Zheng P."/>
            <person name="Cen K."/>
            <person name="Zhan S."/>
            <person name="Wang C."/>
        </authorList>
    </citation>
    <scope>NUCLEOTIDE SEQUENCE [LARGE SCALE GENOMIC DNA]</scope>
    <source>
        <strain evidence="7 8">ARSEF 7405</strain>
    </source>
</reference>
<dbReference type="PANTHER" id="PTHR10870:SF0">
    <property type="entry name" value="CELL CYCLE CHECKPOINT PROTEIN RAD1"/>
    <property type="match status" value="1"/>
</dbReference>
<evidence type="ECO:0000256" key="1">
    <source>
        <dbReference type="ARBA" id="ARBA00004123"/>
    </source>
</evidence>
<dbReference type="OrthoDB" id="337581at2759"/>
<gene>
    <name evidence="7" type="ORF">AAP_01402</name>
</gene>
<dbReference type="GO" id="GO:0000077">
    <property type="term" value="P:DNA damage checkpoint signaling"/>
    <property type="evidence" value="ECO:0007669"/>
    <property type="project" value="InterPro"/>
</dbReference>
<keyword evidence="3" id="KW-0227">DNA damage</keyword>
<dbReference type="PANTHER" id="PTHR10870">
    <property type="entry name" value="CELL CYCLE CHECKPOINT PROTEIN RAD1"/>
    <property type="match status" value="1"/>
</dbReference>
<keyword evidence="5" id="KW-0539">Nucleus</keyword>
<dbReference type="Proteomes" id="UP000242877">
    <property type="component" value="Unassembled WGS sequence"/>
</dbReference>
<organism evidence="7 8">
    <name type="scientific">Ascosphaera apis ARSEF 7405</name>
    <dbReference type="NCBI Taxonomy" id="392613"/>
    <lineage>
        <taxon>Eukaryota</taxon>
        <taxon>Fungi</taxon>
        <taxon>Dikarya</taxon>
        <taxon>Ascomycota</taxon>
        <taxon>Pezizomycotina</taxon>
        <taxon>Eurotiomycetes</taxon>
        <taxon>Eurotiomycetidae</taxon>
        <taxon>Onygenales</taxon>
        <taxon>Ascosphaeraceae</taxon>
        <taxon>Ascosphaera</taxon>
    </lineage>
</organism>
<evidence type="ECO:0000256" key="2">
    <source>
        <dbReference type="ARBA" id="ARBA00010991"/>
    </source>
</evidence>
<dbReference type="VEuPathDB" id="FungiDB:AAP_01402"/>
<evidence type="ECO:0000256" key="6">
    <source>
        <dbReference type="SAM" id="MobiDB-lite"/>
    </source>
</evidence>
<dbReference type="GO" id="GO:0030896">
    <property type="term" value="C:checkpoint clamp complex"/>
    <property type="evidence" value="ECO:0007669"/>
    <property type="project" value="TreeGrafter"/>
</dbReference>